<name>A0ABV8P209_9BURK</name>
<keyword evidence="4" id="KW-0804">Transcription</keyword>
<keyword evidence="3" id="KW-0238">DNA-binding</keyword>
<dbReference type="Proteomes" id="UP001595848">
    <property type="component" value="Unassembled WGS sequence"/>
</dbReference>
<keyword evidence="2" id="KW-0805">Transcription regulation</keyword>
<comment type="similarity">
    <text evidence="1">Belongs to the LysR transcriptional regulatory family.</text>
</comment>
<evidence type="ECO:0000313" key="7">
    <source>
        <dbReference type="Proteomes" id="UP001595848"/>
    </source>
</evidence>
<evidence type="ECO:0000259" key="5">
    <source>
        <dbReference type="PROSITE" id="PS50931"/>
    </source>
</evidence>
<dbReference type="EMBL" id="JBHSBV010000010">
    <property type="protein sequence ID" value="MFC4203209.1"/>
    <property type="molecule type" value="Genomic_DNA"/>
</dbReference>
<dbReference type="PANTHER" id="PTHR30126">
    <property type="entry name" value="HTH-TYPE TRANSCRIPTIONAL REGULATOR"/>
    <property type="match status" value="1"/>
</dbReference>
<evidence type="ECO:0000256" key="2">
    <source>
        <dbReference type="ARBA" id="ARBA00023015"/>
    </source>
</evidence>
<sequence>MNTRFIETFVTLAQLKSFRATASALHATPAAISLRLKSLEDELGAELVDRSSKTFRLTPSGRHLLTQARSVVEAVHQLQLAAHQEDAVRGSLRLGVNETVVHSWLAHYLKQLNRDYPELDVELVVEISSVLQKQLLAGDLDLVFRVEGIDNDKVVSDALAVYPVRWIAKKNFLPRGRKDLVRNVLKYPVLTFGRGTAPQRAIEQIVANLASQADIPPGRARVLCSPSVAAIVRLLQNGFGVAAIPALFVVDEIASGAFVELPVQPAPPSVVISMCWHADAKRHVHTAANAARLACEYYCKHTDRRLVEAILG</sequence>
<dbReference type="Pfam" id="PF03466">
    <property type="entry name" value="LysR_substrate"/>
    <property type="match status" value="1"/>
</dbReference>
<evidence type="ECO:0000313" key="6">
    <source>
        <dbReference type="EMBL" id="MFC4203209.1"/>
    </source>
</evidence>
<evidence type="ECO:0000256" key="1">
    <source>
        <dbReference type="ARBA" id="ARBA00009437"/>
    </source>
</evidence>
<gene>
    <name evidence="6" type="ORF">ACFOY1_19840</name>
</gene>
<dbReference type="PANTHER" id="PTHR30126:SF77">
    <property type="entry name" value="TRANSCRIPTIONAL REGULATORY PROTEIN"/>
    <property type="match status" value="1"/>
</dbReference>
<feature type="domain" description="HTH lysR-type" evidence="5">
    <location>
        <begin position="1"/>
        <end position="58"/>
    </location>
</feature>
<dbReference type="PROSITE" id="PS50931">
    <property type="entry name" value="HTH_LYSR"/>
    <property type="match status" value="1"/>
</dbReference>
<evidence type="ECO:0000256" key="3">
    <source>
        <dbReference type="ARBA" id="ARBA00023125"/>
    </source>
</evidence>
<comment type="caution">
    <text evidence="6">The sequence shown here is derived from an EMBL/GenBank/DDBJ whole genome shotgun (WGS) entry which is preliminary data.</text>
</comment>
<evidence type="ECO:0000256" key="4">
    <source>
        <dbReference type="ARBA" id="ARBA00023163"/>
    </source>
</evidence>
<accession>A0ABV8P209</accession>
<dbReference type="InterPro" id="IPR000847">
    <property type="entry name" value="LysR_HTH_N"/>
</dbReference>
<dbReference type="Pfam" id="PF00126">
    <property type="entry name" value="HTH_1"/>
    <property type="match status" value="1"/>
</dbReference>
<organism evidence="6 7">
    <name type="scientific">Candidimonas humi</name>
    <dbReference type="NCBI Taxonomy" id="683355"/>
    <lineage>
        <taxon>Bacteria</taxon>
        <taxon>Pseudomonadati</taxon>
        <taxon>Pseudomonadota</taxon>
        <taxon>Betaproteobacteria</taxon>
        <taxon>Burkholderiales</taxon>
        <taxon>Alcaligenaceae</taxon>
        <taxon>Candidimonas</taxon>
    </lineage>
</organism>
<dbReference type="InterPro" id="IPR005119">
    <property type="entry name" value="LysR_subst-bd"/>
</dbReference>
<proteinExistence type="inferred from homology"/>
<reference evidence="7" key="1">
    <citation type="journal article" date="2019" name="Int. J. Syst. Evol. Microbiol.">
        <title>The Global Catalogue of Microorganisms (GCM) 10K type strain sequencing project: providing services to taxonomists for standard genome sequencing and annotation.</title>
        <authorList>
            <consortium name="The Broad Institute Genomics Platform"/>
            <consortium name="The Broad Institute Genome Sequencing Center for Infectious Disease"/>
            <person name="Wu L."/>
            <person name="Ma J."/>
        </authorList>
    </citation>
    <scope>NUCLEOTIDE SEQUENCE [LARGE SCALE GENOMIC DNA]</scope>
    <source>
        <strain evidence="7">LMG 24813</strain>
    </source>
</reference>
<protein>
    <submittedName>
        <fullName evidence="6">LysR family transcriptional regulator</fullName>
    </submittedName>
</protein>
<dbReference type="CDD" id="cd05466">
    <property type="entry name" value="PBP2_LTTR_substrate"/>
    <property type="match status" value="1"/>
</dbReference>
<keyword evidence="7" id="KW-1185">Reference proteome</keyword>
<dbReference type="RefSeq" id="WP_217963768.1">
    <property type="nucleotide sequence ID" value="NZ_JAHTBN010000002.1"/>
</dbReference>